<proteinExistence type="inferred from homology"/>
<dbReference type="Pfam" id="PF01029">
    <property type="entry name" value="NusB"/>
    <property type="match status" value="1"/>
</dbReference>
<dbReference type="InterPro" id="IPR035926">
    <property type="entry name" value="NusB-like_sf"/>
</dbReference>
<dbReference type="GO" id="GO:0006353">
    <property type="term" value="P:DNA-templated transcription termination"/>
    <property type="evidence" value="ECO:0007669"/>
    <property type="project" value="UniProtKB-UniRule"/>
</dbReference>
<protein>
    <recommendedName>
        <fullName evidence="6">Transcription antitermination protein NusB</fullName>
    </recommendedName>
    <alternativeName>
        <fullName evidence="6">Antitermination factor NusB</fullName>
    </alternativeName>
</protein>
<name>A0AA46DX85_9FUSO</name>
<feature type="domain" description="NusB/RsmB/TIM44" evidence="7">
    <location>
        <begin position="5"/>
        <end position="132"/>
    </location>
</feature>
<evidence type="ECO:0000256" key="2">
    <source>
        <dbReference type="ARBA" id="ARBA00022814"/>
    </source>
</evidence>
<keyword evidence="4 6" id="KW-0805">Transcription regulation</keyword>
<comment type="function">
    <text evidence="6">Involved in transcription antitermination. Required for transcription of ribosomal RNA (rRNA) genes. Binds specifically to the boxA antiterminator sequence of the ribosomal RNA (rrn) operons.</text>
</comment>
<comment type="similarity">
    <text evidence="1 6">Belongs to the NusB family.</text>
</comment>
<dbReference type="Proteomes" id="UP000294678">
    <property type="component" value="Unassembled WGS sequence"/>
</dbReference>
<dbReference type="HAMAP" id="MF_00073">
    <property type="entry name" value="NusB"/>
    <property type="match status" value="1"/>
</dbReference>
<dbReference type="AlphaFoldDB" id="A0AA46DX85"/>
<dbReference type="InterPro" id="IPR011605">
    <property type="entry name" value="NusB_fam"/>
</dbReference>
<evidence type="ECO:0000256" key="3">
    <source>
        <dbReference type="ARBA" id="ARBA00022884"/>
    </source>
</evidence>
<dbReference type="GO" id="GO:0005829">
    <property type="term" value="C:cytosol"/>
    <property type="evidence" value="ECO:0007669"/>
    <property type="project" value="TreeGrafter"/>
</dbReference>
<dbReference type="SUPFAM" id="SSF48013">
    <property type="entry name" value="NusB-like"/>
    <property type="match status" value="1"/>
</dbReference>
<keyword evidence="9" id="KW-1185">Reference proteome</keyword>
<organism evidence="8 9">
    <name type="scientific">Hypnocyclicus thermotrophus</name>
    <dbReference type="NCBI Taxonomy" id="1627895"/>
    <lineage>
        <taxon>Bacteria</taxon>
        <taxon>Fusobacteriati</taxon>
        <taxon>Fusobacteriota</taxon>
        <taxon>Fusobacteriia</taxon>
        <taxon>Fusobacteriales</taxon>
        <taxon>Fusobacteriaceae</taxon>
        <taxon>Hypnocyclicus</taxon>
    </lineage>
</organism>
<keyword evidence="2 6" id="KW-0889">Transcription antitermination</keyword>
<evidence type="ECO:0000256" key="6">
    <source>
        <dbReference type="HAMAP-Rule" id="MF_00073"/>
    </source>
</evidence>
<gene>
    <name evidence="6" type="primary">nusB</name>
    <name evidence="8" type="ORF">EV215_1861</name>
</gene>
<dbReference type="NCBIfam" id="TIGR01951">
    <property type="entry name" value="nusB"/>
    <property type="match status" value="1"/>
</dbReference>
<reference evidence="8 9" key="1">
    <citation type="submission" date="2019-03" db="EMBL/GenBank/DDBJ databases">
        <title>Genomic Encyclopedia of Type Strains, Phase IV (KMG-IV): sequencing the most valuable type-strain genomes for metagenomic binning, comparative biology and taxonomic classification.</title>
        <authorList>
            <person name="Goeker M."/>
        </authorList>
    </citation>
    <scope>NUCLEOTIDE SEQUENCE [LARGE SCALE GENOMIC DNA]</scope>
    <source>
        <strain evidence="8 9">DSM 100055</strain>
    </source>
</reference>
<evidence type="ECO:0000313" key="8">
    <source>
        <dbReference type="EMBL" id="TDT67858.1"/>
    </source>
</evidence>
<accession>A0AA46DX85</accession>
<evidence type="ECO:0000313" key="9">
    <source>
        <dbReference type="Proteomes" id="UP000294678"/>
    </source>
</evidence>
<dbReference type="PANTHER" id="PTHR11078">
    <property type="entry name" value="N UTILIZATION SUBSTANCE PROTEIN B-RELATED"/>
    <property type="match status" value="1"/>
</dbReference>
<dbReference type="EMBL" id="SOBG01000009">
    <property type="protein sequence ID" value="TDT67858.1"/>
    <property type="molecule type" value="Genomic_DNA"/>
</dbReference>
<keyword evidence="5 6" id="KW-0804">Transcription</keyword>
<dbReference type="PANTHER" id="PTHR11078:SF3">
    <property type="entry name" value="ANTITERMINATION NUSB DOMAIN-CONTAINING PROTEIN"/>
    <property type="match status" value="1"/>
</dbReference>
<keyword evidence="3 6" id="KW-0694">RNA-binding</keyword>
<evidence type="ECO:0000256" key="4">
    <source>
        <dbReference type="ARBA" id="ARBA00023015"/>
    </source>
</evidence>
<comment type="caution">
    <text evidence="8">The sequence shown here is derived from an EMBL/GenBank/DDBJ whole genome shotgun (WGS) entry which is preliminary data.</text>
</comment>
<evidence type="ECO:0000259" key="7">
    <source>
        <dbReference type="Pfam" id="PF01029"/>
    </source>
</evidence>
<evidence type="ECO:0000256" key="1">
    <source>
        <dbReference type="ARBA" id="ARBA00005952"/>
    </source>
</evidence>
<sequence>MSRRVAREEVFKILFESELSNTDLKDVLLSYLKREELENLREPQIKFIKEYITGIAENLEEINKVIDENMINWNIDRIGNVEKVLLRFGAFELLKKDTGKEIVVNEIIEIAKKYGNEKSHEFINGVLANIIKSIN</sequence>
<evidence type="ECO:0000256" key="5">
    <source>
        <dbReference type="ARBA" id="ARBA00023163"/>
    </source>
</evidence>
<dbReference type="RefSeq" id="WP_134113722.1">
    <property type="nucleotide sequence ID" value="NZ_SOBG01000009.1"/>
</dbReference>
<dbReference type="GO" id="GO:0031564">
    <property type="term" value="P:transcription antitermination"/>
    <property type="evidence" value="ECO:0007669"/>
    <property type="project" value="UniProtKB-KW"/>
</dbReference>
<dbReference type="Gene3D" id="1.10.940.10">
    <property type="entry name" value="NusB-like"/>
    <property type="match status" value="1"/>
</dbReference>
<dbReference type="GO" id="GO:0003723">
    <property type="term" value="F:RNA binding"/>
    <property type="evidence" value="ECO:0007669"/>
    <property type="project" value="UniProtKB-UniRule"/>
</dbReference>
<dbReference type="InterPro" id="IPR006027">
    <property type="entry name" value="NusB_RsmB_TIM44"/>
</dbReference>